<dbReference type="Proteomes" id="UP001138793">
    <property type="component" value="Unassembled WGS sequence"/>
</dbReference>
<evidence type="ECO:0008006" key="3">
    <source>
        <dbReference type="Google" id="ProtNLM"/>
    </source>
</evidence>
<reference evidence="1" key="1">
    <citation type="submission" date="2021-03" db="EMBL/GenBank/DDBJ databases">
        <title>Genomic Encyclopedia of Type Strains, Phase IV (KMG-IV): sequencing the most valuable type-strain genomes for metagenomic binning, comparative biology and taxonomic classification.</title>
        <authorList>
            <person name="Goeker M."/>
        </authorList>
    </citation>
    <scope>NUCLEOTIDE SEQUENCE</scope>
    <source>
        <strain evidence="1">DSM 107338</strain>
    </source>
</reference>
<dbReference type="RefSeq" id="WP_149476358.1">
    <property type="nucleotide sequence ID" value="NZ_JAGGMB010000005.1"/>
</dbReference>
<dbReference type="AlphaFoldDB" id="A0A9X1CHE1"/>
<evidence type="ECO:0000313" key="1">
    <source>
        <dbReference type="EMBL" id="MBP2077712.1"/>
    </source>
</evidence>
<name>A0A9X1CHE1_9BACI</name>
<accession>A0A9X1CHE1</accession>
<protein>
    <recommendedName>
        <fullName evidence="3">YlzJ-like protein</fullName>
    </recommendedName>
</protein>
<dbReference type="EMBL" id="JAGGMB010000005">
    <property type="protein sequence ID" value="MBP2077712.1"/>
    <property type="molecule type" value="Genomic_DNA"/>
</dbReference>
<proteinExistence type="predicted"/>
<gene>
    <name evidence="1" type="ORF">J2Z64_001967</name>
</gene>
<dbReference type="OrthoDB" id="1683573at2"/>
<evidence type="ECO:0000313" key="2">
    <source>
        <dbReference type="Proteomes" id="UP001138793"/>
    </source>
</evidence>
<sequence length="68" mass="7712">MILYTPLAQHEIFPDDQEGFSNVEHIAYGGRMIYAARMKDGTYQVQQLVSTDPQDYLRAEFSPGSILS</sequence>
<keyword evidence="2" id="KW-1185">Reference proteome</keyword>
<comment type="caution">
    <text evidence="1">The sequence shown here is derived from an EMBL/GenBank/DDBJ whole genome shotgun (WGS) entry which is preliminary data.</text>
</comment>
<dbReference type="Pfam" id="PF14035">
    <property type="entry name" value="YlzJ"/>
    <property type="match status" value="1"/>
</dbReference>
<dbReference type="InterPro" id="IPR025619">
    <property type="entry name" value="YlzJ"/>
</dbReference>
<organism evidence="1 2">
    <name type="scientific">Oceanobacillus polygoni</name>
    <dbReference type="NCBI Taxonomy" id="1235259"/>
    <lineage>
        <taxon>Bacteria</taxon>
        <taxon>Bacillati</taxon>
        <taxon>Bacillota</taxon>
        <taxon>Bacilli</taxon>
        <taxon>Bacillales</taxon>
        <taxon>Bacillaceae</taxon>
        <taxon>Oceanobacillus</taxon>
    </lineage>
</organism>